<reference evidence="2 3" key="1">
    <citation type="submission" date="2021-08" db="EMBL/GenBank/DDBJ databases">
        <title>Draft Genome Sequence of Phanerochaete sordida strain YK-624.</title>
        <authorList>
            <person name="Mori T."/>
            <person name="Dohra H."/>
            <person name="Suzuki T."/>
            <person name="Kawagishi H."/>
            <person name="Hirai H."/>
        </authorList>
    </citation>
    <scope>NUCLEOTIDE SEQUENCE [LARGE SCALE GENOMIC DNA]</scope>
    <source>
        <strain evidence="2 3">YK-624</strain>
    </source>
</reference>
<keyword evidence="2" id="KW-0378">Hydrolase</keyword>
<dbReference type="Gene3D" id="3.40.50.1820">
    <property type="entry name" value="alpha/beta hydrolase"/>
    <property type="match status" value="1"/>
</dbReference>
<dbReference type="GO" id="GO:0016787">
    <property type="term" value="F:hydrolase activity"/>
    <property type="evidence" value="ECO:0007669"/>
    <property type="project" value="UniProtKB-KW"/>
</dbReference>
<dbReference type="Pfam" id="PF12697">
    <property type="entry name" value="Abhydrolase_6"/>
    <property type="match status" value="1"/>
</dbReference>
<organism evidence="2 3">
    <name type="scientific">Phanerochaete sordida</name>
    <dbReference type="NCBI Taxonomy" id="48140"/>
    <lineage>
        <taxon>Eukaryota</taxon>
        <taxon>Fungi</taxon>
        <taxon>Dikarya</taxon>
        <taxon>Basidiomycota</taxon>
        <taxon>Agaricomycotina</taxon>
        <taxon>Agaricomycetes</taxon>
        <taxon>Polyporales</taxon>
        <taxon>Phanerochaetaceae</taxon>
        <taxon>Phanerochaete</taxon>
    </lineage>
</organism>
<evidence type="ECO:0000259" key="1">
    <source>
        <dbReference type="Pfam" id="PF12697"/>
    </source>
</evidence>
<proteinExistence type="predicted"/>
<sequence length="336" mass="37165">MIKTTYIIDARPQLPFHITGNCYQPDPPRDTGRTLVLLHATGLHKETWEPVVETLFELSASAGDAIRDAWAIECPNHGESAVLNETELTKNWADHWDGWAYPRAVHAFLLAKPGGVDFASRNLVVVGHSYGGCAAILLTALTPRLNIETVAMLDGTVSAGGPKRDYMDMVLAQLVWIKPDVWRSRKDAARWFASAPGFKKWDKKIQALFIEHGLKKHYASKFPAPYTFQGVTLACNKSYEAACYRANAHHDEAWERLQQMHAHGPPVHMILSENDEFDGAELKNGLLKGKYGGGAASVQYVERTTHMFAQQRPEPTAHAIWNAISGSAGSNPTAKL</sequence>
<keyword evidence="3" id="KW-1185">Reference proteome</keyword>
<dbReference type="InterPro" id="IPR029058">
    <property type="entry name" value="AB_hydrolase_fold"/>
</dbReference>
<dbReference type="SUPFAM" id="SSF53474">
    <property type="entry name" value="alpha/beta-Hydrolases"/>
    <property type="match status" value="1"/>
</dbReference>
<gene>
    <name evidence="2" type="ORF">PsYK624_073610</name>
</gene>
<dbReference type="GO" id="GO:0016020">
    <property type="term" value="C:membrane"/>
    <property type="evidence" value="ECO:0007669"/>
    <property type="project" value="TreeGrafter"/>
</dbReference>
<evidence type="ECO:0000313" key="3">
    <source>
        <dbReference type="Proteomes" id="UP000703269"/>
    </source>
</evidence>
<dbReference type="PANTHER" id="PTHR43798">
    <property type="entry name" value="MONOACYLGLYCEROL LIPASE"/>
    <property type="match status" value="1"/>
</dbReference>
<name>A0A9P3LEP8_9APHY</name>
<dbReference type="Proteomes" id="UP000703269">
    <property type="component" value="Unassembled WGS sequence"/>
</dbReference>
<dbReference type="EMBL" id="BPQB01000020">
    <property type="protein sequence ID" value="GJE91212.1"/>
    <property type="molecule type" value="Genomic_DNA"/>
</dbReference>
<dbReference type="InterPro" id="IPR050266">
    <property type="entry name" value="AB_hydrolase_sf"/>
</dbReference>
<dbReference type="PANTHER" id="PTHR43798:SF33">
    <property type="entry name" value="HYDROLASE, PUTATIVE (AFU_ORTHOLOGUE AFUA_2G14860)-RELATED"/>
    <property type="match status" value="1"/>
</dbReference>
<protein>
    <submittedName>
        <fullName evidence="2">Alpha/beta hydrolase</fullName>
    </submittedName>
</protein>
<dbReference type="InterPro" id="IPR000073">
    <property type="entry name" value="AB_hydrolase_1"/>
</dbReference>
<comment type="caution">
    <text evidence="2">The sequence shown here is derived from an EMBL/GenBank/DDBJ whole genome shotgun (WGS) entry which is preliminary data.</text>
</comment>
<dbReference type="OrthoDB" id="94039at2759"/>
<dbReference type="AlphaFoldDB" id="A0A9P3LEP8"/>
<accession>A0A9P3LEP8</accession>
<feature type="domain" description="AB hydrolase-1" evidence="1">
    <location>
        <begin position="35"/>
        <end position="318"/>
    </location>
</feature>
<evidence type="ECO:0000313" key="2">
    <source>
        <dbReference type="EMBL" id="GJE91212.1"/>
    </source>
</evidence>